<keyword evidence="1" id="KW-1133">Transmembrane helix</keyword>
<dbReference type="RefSeq" id="WP_015528143.1">
    <property type="nucleotide sequence ID" value="NC_021015.1"/>
</dbReference>
<evidence type="ECO:0000256" key="1">
    <source>
        <dbReference type="SAM" id="Phobius"/>
    </source>
</evidence>
<evidence type="ECO:0000313" key="3">
    <source>
        <dbReference type="Proteomes" id="UP000008956"/>
    </source>
</evidence>
<gene>
    <name evidence="2" type="ORF">RTO_08030</name>
</gene>
<dbReference type="AlphaFoldDB" id="D4M2Q2"/>
<evidence type="ECO:0000313" key="2">
    <source>
        <dbReference type="EMBL" id="CBL25514.1"/>
    </source>
</evidence>
<dbReference type="Proteomes" id="UP000008956">
    <property type="component" value="Chromosome"/>
</dbReference>
<keyword evidence="1" id="KW-0812">Transmembrane</keyword>
<organism evidence="2 3">
    <name type="scientific">[Ruminococcus] torques L2-14</name>
    <dbReference type="NCBI Taxonomy" id="657313"/>
    <lineage>
        <taxon>Bacteria</taxon>
        <taxon>Bacillati</taxon>
        <taxon>Bacillota</taxon>
        <taxon>Clostridia</taxon>
        <taxon>Lachnospirales</taxon>
        <taxon>Lachnospiraceae</taxon>
        <taxon>Mediterraneibacter</taxon>
    </lineage>
</organism>
<dbReference type="PATRIC" id="fig|657313.3.peg.482"/>
<proteinExistence type="predicted"/>
<sequence length="185" mass="20999">MKQIFKTEMKRAMSGKGMVLSMLIGTVLGIAHVIREIIPAYRANLTNFYNEFPILSPHSAAETWMAGSPSNLEGFIFFLILPILASLPFGTSYFEDCKEGVIKNIYMRTKREDYLKAKYAAAFLSGGIAVLVPLIFNLMCSLVLLPNLAPLSTMGDNILTPLMLFYKIFFTHPMIYTTFFWYFNF</sequence>
<feature type="transmembrane region" description="Helical" evidence="1">
    <location>
        <begin position="74"/>
        <end position="94"/>
    </location>
</feature>
<reference evidence="2 3" key="2">
    <citation type="submission" date="2010-03" db="EMBL/GenBank/DDBJ databases">
        <authorList>
            <person name="Pajon A."/>
        </authorList>
    </citation>
    <scope>NUCLEOTIDE SEQUENCE [LARGE SCALE GENOMIC DNA]</scope>
    <source>
        <strain evidence="2 3">L2-14</strain>
    </source>
</reference>
<dbReference type="EMBL" id="FP929055">
    <property type="protein sequence ID" value="CBL25514.1"/>
    <property type="molecule type" value="Genomic_DNA"/>
</dbReference>
<feature type="transmembrane region" description="Helical" evidence="1">
    <location>
        <begin position="119"/>
        <end position="144"/>
    </location>
</feature>
<accession>D4M2Q2</accession>
<protein>
    <recommendedName>
        <fullName evidence="4">ABC-2 family transporter protein</fullName>
    </recommendedName>
</protein>
<dbReference type="HOGENOM" id="CLU_084162_1_0_9"/>
<evidence type="ECO:0008006" key="4">
    <source>
        <dbReference type="Google" id="ProtNLM"/>
    </source>
</evidence>
<keyword evidence="1" id="KW-0472">Membrane</keyword>
<reference evidence="2 3" key="1">
    <citation type="submission" date="2010-03" db="EMBL/GenBank/DDBJ databases">
        <title>The genome sequence of Ruminococcus torques L2-14.</title>
        <authorList>
            <consortium name="metaHIT consortium -- http://www.metahit.eu/"/>
            <person name="Pajon A."/>
            <person name="Turner K."/>
            <person name="Parkhill J."/>
            <person name="Duncan S."/>
            <person name="Flint H."/>
        </authorList>
    </citation>
    <scope>NUCLEOTIDE SEQUENCE [LARGE SCALE GENOMIC DNA]</scope>
    <source>
        <strain evidence="2 3">L2-14</strain>
    </source>
</reference>
<name>D4M2Q2_9FIRM</name>
<dbReference type="KEGG" id="rto:RTO_08030"/>
<feature type="transmembrane region" description="Helical" evidence="1">
    <location>
        <begin position="164"/>
        <end position="183"/>
    </location>
</feature>